<dbReference type="OrthoDB" id="400125at2"/>
<reference evidence="1 2" key="1">
    <citation type="journal article" date="2013" name="Genome Biol. Evol.">
        <title>Comparison of metabolic capacities and inference of gene content evolution in mosquito-associated Spiroplasma diminutum and S. taiwanense.</title>
        <authorList>
            <person name="Lo W.S."/>
            <person name="Ku C."/>
            <person name="Chen L.L."/>
            <person name="Chang T.H."/>
            <person name="Kuo C.H."/>
        </authorList>
    </citation>
    <scope>NUCLEOTIDE SEQUENCE [LARGE SCALE GENOMIC DNA]</scope>
    <source>
        <strain evidence="1">CT-1</strain>
    </source>
</reference>
<proteinExistence type="predicted"/>
<sequence length="96" mass="11347">MYISMERNSRGNLEIEEQILNKIIEFYVINNIKGFEKIEPLITLHQENHIFITIKIYVKKRDKLVIDEVKLSEIISNSIENTLNLKPKNIAFAFIK</sequence>
<evidence type="ECO:0000313" key="1">
    <source>
        <dbReference type="EMBL" id="AGR41006.1"/>
    </source>
</evidence>
<dbReference type="RefSeq" id="WP_020834145.1">
    <property type="nucleotide sequence ID" value="NC_021846.1"/>
</dbReference>
<dbReference type="PATRIC" id="fig|1276220.3.peg.351"/>
<dbReference type="EMBL" id="CP005074">
    <property type="protein sequence ID" value="AGR41006.1"/>
    <property type="molecule type" value="Genomic_DNA"/>
</dbReference>
<name>S5LWJ6_9MOLU</name>
<dbReference type="eggNOG" id="ENOG502ZDBQ">
    <property type="taxonomic scope" value="Bacteria"/>
</dbReference>
<evidence type="ECO:0000313" key="2">
    <source>
        <dbReference type="Proteomes" id="UP000014984"/>
    </source>
</evidence>
<dbReference type="NCBIfam" id="NF045836">
    <property type="entry name" value="MMB_0454_fam"/>
    <property type="match status" value="1"/>
</dbReference>
<dbReference type="HOGENOM" id="CLU_2345268_0_0_14"/>
<dbReference type="STRING" id="1276220.STAIW_v1c03480"/>
<dbReference type="InterPro" id="IPR054781">
    <property type="entry name" value="Asp23-rel"/>
</dbReference>
<dbReference type="KEGG" id="stai:STAIW_v1c03480"/>
<keyword evidence="2" id="KW-1185">Reference proteome</keyword>
<gene>
    <name evidence="1" type="ORF">STAIW_v1c03480</name>
</gene>
<protein>
    <submittedName>
        <fullName evidence="1">Uncharacterized protein</fullName>
    </submittedName>
</protein>
<accession>S5LWJ6</accession>
<dbReference type="AlphaFoldDB" id="S5LWJ6"/>
<dbReference type="Proteomes" id="UP000014984">
    <property type="component" value="Chromosome"/>
</dbReference>
<organism evidence="1 2">
    <name type="scientific">Spiroplasma taiwanense CT-1</name>
    <dbReference type="NCBI Taxonomy" id="1276220"/>
    <lineage>
        <taxon>Bacteria</taxon>
        <taxon>Bacillati</taxon>
        <taxon>Mycoplasmatota</taxon>
        <taxon>Mollicutes</taxon>
        <taxon>Entomoplasmatales</taxon>
        <taxon>Spiroplasmataceae</taxon>
        <taxon>Spiroplasma</taxon>
    </lineage>
</organism>